<name>A0A3E2H6E6_SCYLI</name>
<organism evidence="6 7">
    <name type="scientific">Scytalidium lignicola</name>
    <name type="common">Hyphomycete</name>
    <dbReference type="NCBI Taxonomy" id="5539"/>
    <lineage>
        <taxon>Eukaryota</taxon>
        <taxon>Fungi</taxon>
        <taxon>Dikarya</taxon>
        <taxon>Ascomycota</taxon>
        <taxon>Pezizomycotina</taxon>
        <taxon>Leotiomycetes</taxon>
        <taxon>Leotiomycetes incertae sedis</taxon>
        <taxon>Scytalidium</taxon>
    </lineage>
</organism>
<dbReference type="OMA" id="IEICYAR"/>
<dbReference type="PANTHER" id="PTHR10989:SF16">
    <property type="entry name" value="AT02829P-RELATED"/>
    <property type="match status" value="1"/>
</dbReference>
<feature type="non-terminal residue" evidence="6">
    <location>
        <position position="1"/>
    </location>
</feature>
<evidence type="ECO:0000256" key="1">
    <source>
        <dbReference type="ARBA" id="ARBA00004127"/>
    </source>
</evidence>
<dbReference type="EMBL" id="NCSJ02000145">
    <property type="protein sequence ID" value="RFU28959.1"/>
    <property type="molecule type" value="Genomic_DNA"/>
</dbReference>
<evidence type="ECO:0000256" key="5">
    <source>
        <dbReference type="SAM" id="Phobius"/>
    </source>
</evidence>
<dbReference type="InterPro" id="IPR006838">
    <property type="entry name" value="ADTRP_AIG1"/>
</dbReference>
<dbReference type="AlphaFoldDB" id="A0A3E2H6E6"/>
<keyword evidence="7" id="KW-1185">Reference proteome</keyword>
<feature type="transmembrane region" description="Helical" evidence="5">
    <location>
        <begin position="188"/>
        <end position="213"/>
    </location>
</feature>
<sequence length="233" mass="25856">MTTNAMQKQLSSSRSISTILHVVGLLFFAAAFSWLPNITNPLHDGFGGSYQFLTIIALTLSTITFLVGFLADVSLSAPLFALKNIFSICATPLEMLVTILYWSLRAIDKRFVVPPGHELPFIPDLGFHAMPGIMLTLDLMLLSPPLTIKAYGAMTLDSALIFLYWGWVEYCFSLNGWYPYPLLTQLSTWQKLCLCLTSAALMTSSTIVLKWVYGRVNGVEEVKKGAFNPTKID</sequence>
<keyword evidence="2 5" id="KW-0812">Transmembrane</keyword>
<evidence type="ECO:0000313" key="6">
    <source>
        <dbReference type="EMBL" id="RFU28959.1"/>
    </source>
</evidence>
<evidence type="ECO:0000256" key="3">
    <source>
        <dbReference type="ARBA" id="ARBA00022989"/>
    </source>
</evidence>
<protein>
    <submittedName>
        <fullName evidence="6">Uncharacterized protein</fullName>
    </submittedName>
</protein>
<feature type="transmembrane region" description="Helical" evidence="5">
    <location>
        <begin position="16"/>
        <end position="35"/>
    </location>
</feature>
<evidence type="ECO:0000313" key="7">
    <source>
        <dbReference type="Proteomes" id="UP000258309"/>
    </source>
</evidence>
<reference evidence="6 7" key="1">
    <citation type="submission" date="2018-05" db="EMBL/GenBank/DDBJ databases">
        <title>Draft genome sequence of Scytalidium lignicola DSM 105466, a ubiquitous saprotrophic fungus.</title>
        <authorList>
            <person name="Buettner E."/>
            <person name="Gebauer A.M."/>
            <person name="Hofrichter M."/>
            <person name="Liers C."/>
            <person name="Kellner H."/>
        </authorList>
    </citation>
    <scope>NUCLEOTIDE SEQUENCE [LARGE SCALE GENOMIC DNA]</scope>
    <source>
        <strain evidence="6 7">DSM 105466</strain>
    </source>
</reference>
<evidence type="ECO:0000256" key="4">
    <source>
        <dbReference type="ARBA" id="ARBA00023136"/>
    </source>
</evidence>
<gene>
    <name evidence="6" type="ORF">B7463_g7398</name>
</gene>
<dbReference type="OrthoDB" id="1898221at2759"/>
<dbReference type="Proteomes" id="UP000258309">
    <property type="component" value="Unassembled WGS sequence"/>
</dbReference>
<accession>A0A3E2H6E6</accession>
<keyword evidence="4 5" id="KW-0472">Membrane</keyword>
<feature type="transmembrane region" description="Helical" evidence="5">
    <location>
        <begin position="85"/>
        <end position="105"/>
    </location>
</feature>
<feature type="non-terminal residue" evidence="6">
    <location>
        <position position="233"/>
    </location>
</feature>
<dbReference type="GO" id="GO:0012505">
    <property type="term" value="C:endomembrane system"/>
    <property type="evidence" value="ECO:0007669"/>
    <property type="project" value="UniProtKB-SubCell"/>
</dbReference>
<comment type="caution">
    <text evidence="6">The sequence shown here is derived from an EMBL/GenBank/DDBJ whole genome shotgun (WGS) entry which is preliminary data.</text>
</comment>
<comment type="subcellular location">
    <subcellularLocation>
        <location evidence="1">Endomembrane system</location>
        <topology evidence="1">Multi-pass membrane protein</topology>
    </subcellularLocation>
</comment>
<dbReference type="GO" id="GO:0016020">
    <property type="term" value="C:membrane"/>
    <property type="evidence" value="ECO:0007669"/>
    <property type="project" value="InterPro"/>
</dbReference>
<evidence type="ECO:0000256" key="2">
    <source>
        <dbReference type="ARBA" id="ARBA00022692"/>
    </source>
</evidence>
<dbReference type="Pfam" id="PF04750">
    <property type="entry name" value="Far-17a_AIG1"/>
    <property type="match status" value="1"/>
</dbReference>
<feature type="transmembrane region" description="Helical" evidence="5">
    <location>
        <begin position="125"/>
        <end position="143"/>
    </location>
</feature>
<keyword evidence="3 5" id="KW-1133">Transmembrane helix</keyword>
<proteinExistence type="predicted"/>
<feature type="transmembrane region" description="Helical" evidence="5">
    <location>
        <begin position="50"/>
        <end position="73"/>
    </location>
</feature>
<dbReference type="PANTHER" id="PTHR10989">
    <property type="entry name" value="ANDROGEN-INDUCED PROTEIN 1-RELATED"/>
    <property type="match status" value="1"/>
</dbReference>